<keyword evidence="1" id="KW-0812">Transmembrane</keyword>
<dbReference type="RefSeq" id="WP_184676878.1">
    <property type="nucleotide sequence ID" value="NZ_JACHGY010000001.1"/>
</dbReference>
<keyword evidence="1" id="KW-0472">Membrane</keyword>
<keyword evidence="3" id="KW-1185">Reference proteome</keyword>
<dbReference type="AlphaFoldDB" id="A0A7X0H589"/>
<organism evidence="2 3">
    <name type="scientific">Algisphaera agarilytica</name>
    <dbReference type="NCBI Taxonomy" id="1385975"/>
    <lineage>
        <taxon>Bacteria</taxon>
        <taxon>Pseudomonadati</taxon>
        <taxon>Planctomycetota</taxon>
        <taxon>Phycisphaerae</taxon>
        <taxon>Phycisphaerales</taxon>
        <taxon>Phycisphaeraceae</taxon>
        <taxon>Algisphaera</taxon>
    </lineage>
</organism>
<evidence type="ECO:0000313" key="2">
    <source>
        <dbReference type="EMBL" id="MBB6429292.1"/>
    </source>
</evidence>
<dbReference type="EMBL" id="JACHGY010000001">
    <property type="protein sequence ID" value="MBB6429292.1"/>
    <property type="molecule type" value="Genomic_DNA"/>
</dbReference>
<evidence type="ECO:0000256" key="1">
    <source>
        <dbReference type="SAM" id="Phobius"/>
    </source>
</evidence>
<comment type="caution">
    <text evidence="2">The sequence shown here is derived from an EMBL/GenBank/DDBJ whole genome shotgun (WGS) entry which is preliminary data.</text>
</comment>
<dbReference type="Pfam" id="PF10861">
    <property type="entry name" value="DUF2784"/>
    <property type="match status" value="1"/>
</dbReference>
<proteinExistence type="predicted"/>
<evidence type="ECO:0000313" key="3">
    <source>
        <dbReference type="Proteomes" id="UP000541810"/>
    </source>
</evidence>
<name>A0A7X0H589_9BACT</name>
<feature type="transmembrane region" description="Helical" evidence="1">
    <location>
        <begin position="107"/>
        <end position="127"/>
    </location>
</feature>
<gene>
    <name evidence="2" type="ORF">HNQ40_001098</name>
</gene>
<reference evidence="2 3" key="1">
    <citation type="submission" date="2020-08" db="EMBL/GenBank/DDBJ databases">
        <title>Genomic Encyclopedia of Type Strains, Phase IV (KMG-IV): sequencing the most valuable type-strain genomes for metagenomic binning, comparative biology and taxonomic classification.</title>
        <authorList>
            <person name="Goeker M."/>
        </authorList>
    </citation>
    <scope>NUCLEOTIDE SEQUENCE [LARGE SCALE GENOMIC DNA]</scope>
    <source>
        <strain evidence="2 3">DSM 103725</strain>
    </source>
</reference>
<accession>A0A7X0H589</accession>
<feature type="transmembrane region" description="Helical" evidence="1">
    <location>
        <begin position="15"/>
        <end position="38"/>
    </location>
</feature>
<protein>
    <submittedName>
        <fullName evidence="2">Polyferredoxin</fullName>
    </submittedName>
</protein>
<sequence length="147" mass="16703">MDSAAWARLAADAMLLLHIAVVLFVILGLLLSLLGGALKWQWVRNRWFRGIHLLTIAVIVGQAWLGIICPLTTWEMQLRRAAGQQTYDETFVAYWLGNLLFIDADPWVFILAYSLFGGLVLLSLWCVPVRWRKRNRTQPHSNASALT</sequence>
<dbReference type="Proteomes" id="UP000541810">
    <property type="component" value="Unassembled WGS sequence"/>
</dbReference>
<dbReference type="InterPro" id="IPR021218">
    <property type="entry name" value="DUF2784"/>
</dbReference>
<feature type="transmembrane region" description="Helical" evidence="1">
    <location>
        <begin position="50"/>
        <end position="73"/>
    </location>
</feature>
<keyword evidence="1" id="KW-1133">Transmembrane helix</keyword>